<name>A0A5C5SB92_9STRE</name>
<dbReference type="GO" id="GO:0004222">
    <property type="term" value="F:metalloendopeptidase activity"/>
    <property type="evidence" value="ECO:0007669"/>
    <property type="project" value="InterPro"/>
</dbReference>
<dbReference type="NCBIfam" id="TIGR01168">
    <property type="entry name" value="YSIRK_signal"/>
    <property type="match status" value="1"/>
</dbReference>
<feature type="compositionally biased region" description="Polar residues" evidence="4">
    <location>
        <begin position="285"/>
        <end position="296"/>
    </location>
</feature>
<feature type="compositionally biased region" description="Low complexity" evidence="4">
    <location>
        <begin position="213"/>
        <end position="240"/>
    </location>
</feature>
<evidence type="ECO:0000256" key="5">
    <source>
        <dbReference type="SAM" id="Phobius"/>
    </source>
</evidence>
<reference evidence="9 10" key="1">
    <citation type="submission" date="2019-08" db="EMBL/GenBank/DDBJ databases">
        <authorList>
            <person name="Lei W."/>
        </authorList>
    </citation>
    <scope>NUCLEOTIDE SEQUENCE [LARGE SCALE GENOMIC DNA]</scope>
    <source>
        <strain evidence="9 10">CCUG 66496</strain>
    </source>
</reference>
<keyword evidence="10" id="KW-1185">Reference proteome</keyword>
<keyword evidence="1" id="KW-0645">Protease</keyword>
<dbReference type="GO" id="GO:0005576">
    <property type="term" value="C:extracellular region"/>
    <property type="evidence" value="ECO:0007669"/>
    <property type="project" value="InterPro"/>
</dbReference>
<evidence type="ECO:0000256" key="4">
    <source>
        <dbReference type="SAM" id="MobiDB-lite"/>
    </source>
</evidence>
<dbReference type="OrthoDB" id="2414228at2"/>
<evidence type="ECO:0000259" key="7">
    <source>
        <dbReference type="Pfam" id="PF05342"/>
    </source>
</evidence>
<keyword evidence="5" id="KW-0472">Membrane</keyword>
<keyword evidence="5" id="KW-1133">Transmembrane helix</keyword>
<protein>
    <submittedName>
        <fullName evidence="9">YSIRK-type signal peptide-containing protein</fullName>
    </submittedName>
</protein>
<keyword evidence="2" id="KW-0732">Signal</keyword>
<evidence type="ECO:0000256" key="3">
    <source>
        <dbReference type="ARBA" id="ARBA00022801"/>
    </source>
</evidence>
<feature type="region of interest" description="Disordered" evidence="4">
    <location>
        <begin position="442"/>
        <end position="651"/>
    </location>
</feature>
<evidence type="ECO:0000256" key="2">
    <source>
        <dbReference type="ARBA" id="ARBA00022729"/>
    </source>
</evidence>
<feature type="transmembrane region" description="Helical" evidence="5">
    <location>
        <begin position="111"/>
        <end position="132"/>
    </location>
</feature>
<proteinExistence type="predicted"/>
<dbReference type="PANTHER" id="PTHR13328:SF4">
    <property type="entry name" value="NEGATIVE ELONGATION FACTOR A"/>
    <property type="match status" value="1"/>
</dbReference>
<feature type="compositionally biased region" description="Low complexity" evidence="4">
    <location>
        <begin position="476"/>
        <end position="637"/>
    </location>
</feature>
<dbReference type="Proteomes" id="UP000317430">
    <property type="component" value="Unassembled WGS sequence"/>
</dbReference>
<feature type="domain" description="Peptidase M26 N-terminal" evidence="7">
    <location>
        <begin position="983"/>
        <end position="1114"/>
    </location>
</feature>
<evidence type="ECO:0000259" key="6">
    <source>
        <dbReference type="Pfam" id="PF04650"/>
    </source>
</evidence>
<accession>A0A5C5SB92</accession>
<dbReference type="Gene3D" id="1.20.120.1850">
    <property type="entry name" value="Ebh helix bundles repeating unit (S and A modules)"/>
    <property type="match status" value="1"/>
</dbReference>
<evidence type="ECO:0000313" key="10">
    <source>
        <dbReference type="Proteomes" id="UP000317430"/>
    </source>
</evidence>
<organism evidence="9 10">
    <name type="scientific">Streptococcus cuniculipharyngis</name>
    <dbReference type="NCBI Taxonomy" id="1562651"/>
    <lineage>
        <taxon>Bacteria</taxon>
        <taxon>Bacillati</taxon>
        <taxon>Bacillota</taxon>
        <taxon>Bacilli</taxon>
        <taxon>Lactobacillales</taxon>
        <taxon>Streptococcaceae</taxon>
        <taxon>Streptococcus</taxon>
    </lineage>
</organism>
<feature type="domain" description="Peptidase M26 C-terminal" evidence="8">
    <location>
        <begin position="1297"/>
        <end position="1946"/>
    </location>
</feature>
<evidence type="ECO:0000313" key="9">
    <source>
        <dbReference type="EMBL" id="TWS98026.1"/>
    </source>
</evidence>
<feature type="compositionally biased region" description="Polar residues" evidence="4">
    <location>
        <begin position="446"/>
        <end position="455"/>
    </location>
</feature>
<dbReference type="Pfam" id="PF04650">
    <property type="entry name" value="YSIRK_signal"/>
    <property type="match status" value="1"/>
</dbReference>
<dbReference type="GO" id="GO:0006508">
    <property type="term" value="P:proteolysis"/>
    <property type="evidence" value="ECO:0007669"/>
    <property type="project" value="UniProtKB-KW"/>
</dbReference>
<evidence type="ECO:0000259" key="8">
    <source>
        <dbReference type="Pfam" id="PF07580"/>
    </source>
</evidence>
<dbReference type="Pfam" id="PF07580">
    <property type="entry name" value="Peptidase_M26_C"/>
    <property type="match status" value="1"/>
</dbReference>
<dbReference type="InterPro" id="IPR005877">
    <property type="entry name" value="YSIRK_signal_dom"/>
</dbReference>
<gene>
    <name evidence="9" type="ORF">FRX57_03605</name>
</gene>
<dbReference type="EMBL" id="VOHL01000002">
    <property type="protein sequence ID" value="TWS98026.1"/>
    <property type="molecule type" value="Genomic_DNA"/>
</dbReference>
<keyword evidence="5" id="KW-0812">Transmembrane</keyword>
<dbReference type="InterPro" id="IPR011505">
    <property type="entry name" value="Peptidase_M26_C_dom"/>
</dbReference>
<feature type="domain" description="YSIRK Gram-positive signal peptide" evidence="6">
    <location>
        <begin position="11"/>
        <end position="36"/>
    </location>
</feature>
<dbReference type="RefSeq" id="WP_146566787.1">
    <property type="nucleotide sequence ID" value="NZ_VOHL01000002.1"/>
</dbReference>
<sequence length="1948" mass="215046">MKRPQSLQLFNKHLRFSIRKLSVGIVSLAIGAFFVGGGLSSPVQADSQVTTSLSHSPLTQYNYVTEDELSADEKALIQEGLPTTHDAHCHNYYLVYRPAGNSILPSTASQALSLLTVGGQVLFVVLGISLVASSRGKKERLVSSIMLITLSGTIFVPSIQALQSQKLSAYNQVYHLQTGQKMPDVAEIPGYKYIGYLSLCSCQDKVVTDLLPASSSETETSLSSSKTEASSKISESFSSSVVTGKPEQVATVPGSSTAPLEEVKGPVAEPKPEGESIQPEPAPSQPTKESQAVVTVPSSSQVVKEVEKEALVPSSSQVIKETEAVVTVPSSTQVVKEVETIVTVPSATTVTTTEEVVKEVLVEVPVVKTSETISSTTTSEGKVETIVSEVETIVTVPSATTVTTSEEVVKEVLVEVPVVKTSETVIESSTTVETTVLVPTETKTEQTLVPSSTKETVVETVPASSTVSPVPELPASSTSPVKEVPVSPSSASQPESSSSEPSSSSIASQPESSSSEPSSSSSTSQPESSSSEPSSSSSASQPESSSSEPSSSSSTSQPESSSSEPSSSSSASQPESSSSEPSSSSIASQAESSSSEPSSSSSASQAESSSSEPSSSSIASQPESSSSEPDSTPSSSTEEPRPDEQEEEPVVDKSALAQLVSQDPELQETIRYVYADVQAKEQYDQALQAAQQVLLTNQVTQEQVDASLLSLKEAMERLNGRLKATPELSLTKVEKDDDAANAQLSYRLSDPDQAVERLIVRVYDADKLVKEVSVTDLSQPFEIKDLSYGVPYTFESELVYNLRDGQQSKTVSHDQTVELSLKAEPSLALVEVVKNDDTRSARLTFELIDRDKTVSGGLVKVYEGDQLVKEVSVTDFSEPVDLSDLSYGVPYRFKTDLTYDLRDGQQSKTVSHDQTVELSLKAEPSLALVEVVKNDDTRSARLTFELTDRDKTVSGGLVKVYNGDQLVKEVSVTDFSEPVDLSDLSYGVPYRFKTDLTYDLRDGQQSKTVSHDQTVTLIERVSPVPVLEKKLVFKDISQIGLYRVVNGELVKQTSFTESQTDLSHYVVKIESSKYKDVLLPVSRLEGNQVGLLLPELVQDKPSGYAEGLNFSLGQIPVQAPNYQDLAGYDSQRQIAYANMEKLLPFYNKETILDYGNKVDPANKLYTTELVSLVPMVDNQFVTDYYSQHEQINRLLLHYKDNTVAYVNLVNGRFFKNSPVKEYQLAGSELIYTPEQLIQAQDSLINELAQELQKLNYFESLENLYPNFIYPPALVNAEMEQLKTESYAEAVASLRRQQVDPLYLEKSYHQVKAGIKTYLQSLLSQEAVYAPANATSTYLRDKILKHKEKLMLGLAYLNRLYDINYDQQNIKGLSLFRQDFFGQPVRPIDLLEQIGGAGLEKLEFANSAALYRDYLGLKNGKATIMDYLSAYNRLLTDKSDNDWFKSASKAYIVESPSQAAPAANSQVYQSLAKERYQSYILPLLTLSEDGLFIISNMTSLNFGMYDRAIDMSLKESDPPAYAAAVAEYQAKIRQTADWQRAYYDVWYRLAKDKVKELLHARSDMPIANWDGYRMENGHWMRPYGDTASSRMTDFFAPIGKWYRSNGTAANANGTTTYFVVDTMIGDKGQGTMTHEMTHNLDTSVFLGGYGRRLGPEAYAMGFLESPWTATNKELGLNLFADYAANGSRRNYNASPERFQNSQDLQEFVRGMFDVLHTLEAIEGEVYLETPKYKQRQIFRRLLVEGVNTRNTAFTDDKEWSQLNFTSLADLVNQRVLIGTHQDYRSNRDYGMPYQMVQLFSAMYSAITYERTLPDSLTFRRLAYEILAEAGYDGMLKYASDQLRKAATATGQPFNDRYIIQEIFAGRYQSFEEFKLDMLTQRLAKAQKGDLKPVSFTYNGQTYRASYRVIKQLMQDAVDNNLYSLPALKEAIYQAYLAETDDFRQSIYRD</sequence>
<dbReference type="PANTHER" id="PTHR13328">
    <property type="entry name" value="NEGATIVE ELONGATION FACTOR A NELF-A"/>
    <property type="match status" value="1"/>
</dbReference>
<keyword evidence="3" id="KW-0378">Hydrolase</keyword>
<comment type="caution">
    <text evidence="9">The sequence shown here is derived from an EMBL/GenBank/DDBJ whole genome shotgun (WGS) entry which is preliminary data.</text>
</comment>
<evidence type="ECO:0000256" key="1">
    <source>
        <dbReference type="ARBA" id="ARBA00022670"/>
    </source>
</evidence>
<feature type="transmembrane region" description="Helical" evidence="5">
    <location>
        <begin position="144"/>
        <end position="162"/>
    </location>
</feature>
<dbReference type="InterPro" id="IPR008006">
    <property type="entry name" value="Peptidase_M26_N_dom"/>
</dbReference>
<dbReference type="GO" id="GO:0008270">
    <property type="term" value="F:zinc ion binding"/>
    <property type="evidence" value="ECO:0007669"/>
    <property type="project" value="InterPro"/>
</dbReference>
<feature type="transmembrane region" description="Helical" evidence="5">
    <location>
        <begin position="21"/>
        <end position="39"/>
    </location>
</feature>
<feature type="region of interest" description="Disordered" evidence="4">
    <location>
        <begin position="213"/>
        <end position="296"/>
    </location>
</feature>
<dbReference type="InterPro" id="IPR052828">
    <property type="entry name" value="NELF-A_domain"/>
</dbReference>
<dbReference type="GO" id="GO:0016020">
    <property type="term" value="C:membrane"/>
    <property type="evidence" value="ECO:0007669"/>
    <property type="project" value="InterPro"/>
</dbReference>
<dbReference type="Pfam" id="PF05342">
    <property type="entry name" value="Peptidase_M26_N"/>
    <property type="match status" value="1"/>
</dbReference>